<keyword evidence="6" id="KW-0482">Metalloprotease</keyword>
<sequence>MNRRGNSGSSLTKTKLNIIDPHSKGGRLKIKFKDVAGLHEAKIEKLGAKLPKGALLTGPPGCGKTLLAKALAAESSAPFISMNGTEFVEMIGGENSFGIFDDEIYDNRFGSGSGEEEQTLNQLLVEMDGMDSAQGIIALLRPGRFDRHITIDLPTVLERKEIFELYLKRIKLDHKPAYYSRRLAQMTPGFSGWFPFTLSGADIANVHSIIHDYPCLLLCKGAEKRSRTLIEEEREIVAYHESGHVLVGWLLEHTDALLKVSIIPRTSAALGFAQISPRERKLFTKEELFDRMCMSLGGRAAESVVFNRITTGAQDDLEKVTKSAYAQVKMYGMSERIEYLILGTF</sequence>
<keyword evidence="6" id="KW-0378">Hydrolase</keyword>
<keyword evidence="8" id="KW-1185">Reference proteome</keyword>
<dbReference type="SMART" id="SM00382">
    <property type="entry name" value="AAA"/>
    <property type="match status" value="1"/>
</dbReference>
<keyword evidence="6" id="KW-0645">Protease</keyword>
<dbReference type="GO" id="GO:0004176">
    <property type="term" value="F:ATP-dependent peptidase activity"/>
    <property type="evidence" value="ECO:0007669"/>
    <property type="project" value="InterPro"/>
</dbReference>
<evidence type="ECO:0000256" key="6">
    <source>
        <dbReference type="ARBA" id="ARBA00023049"/>
    </source>
</evidence>
<keyword evidence="5" id="KW-0067">ATP-binding</keyword>
<evidence type="ECO:0000259" key="7">
    <source>
        <dbReference type="SMART" id="SM00382"/>
    </source>
</evidence>
<reference evidence="9" key="1">
    <citation type="submission" date="2022-11" db="UniProtKB">
        <authorList>
            <consortium name="WormBaseParasite"/>
        </authorList>
    </citation>
    <scope>IDENTIFICATION</scope>
</reference>
<evidence type="ECO:0000256" key="2">
    <source>
        <dbReference type="ARBA" id="ARBA00022723"/>
    </source>
</evidence>
<evidence type="ECO:0000313" key="8">
    <source>
        <dbReference type="Proteomes" id="UP000887564"/>
    </source>
</evidence>
<keyword evidence="3" id="KW-0547">Nucleotide-binding</keyword>
<dbReference type="GO" id="GO:0004222">
    <property type="term" value="F:metalloendopeptidase activity"/>
    <property type="evidence" value="ECO:0007669"/>
    <property type="project" value="InterPro"/>
</dbReference>
<dbReference type="AlphaFoldDB" id="A0A914S124"/>
<comment type="cofactor">
    <cofactor evidence="1">
        <name>Zn(2+)</name>
        <dbReference type="ChEBI" id="CHEBI:29105"/>
    </cofactor>
</comment>
<proteinExistence type="predicted"/>
<dbReference type="GO" id="GO:0034982">
    <property type="term" value="P:mitochondrial protein processing"/>
    <property type="evidence" value="ECO:0007669"/>
    <property type="project" value="TreeGrafter"/>
</dbReference>
<dbReference type="Gene3D" id="3.40.50.300">
    <property type="entry name" value="P-loop containing nucleotide triphosphate hydrolases"/>
    <property type="match status" value="2"/>
</dbReference>
<evidence type="ECO:0000256" key="3">
    <source>
        <dbReference type="ARBA" id="ARBA00022741"/>
    </source>
</evidence>
<dbReference type="GO" id="GO:0005745">
    <property type="term" value="C:m-AAA complex"/>
    <property type="evidence" value="ECO:0007669"/>
    <property type="project" value="TreeGrafter"/>
</dbReference>
<evidence type="ECO:0000256" key="4">
    <source>
        <dbReference type="ARBA" id="ARBA00022833"/>
    </source>
</evidence>
<name>A0A914S124_PAREQ</name>
<dbReference type="InterPro" id="IPR003959">
    <property type="entry name" value="ATPase_AAA_core"/>
</dbReference>
<dbReference type="SUPFAM" id="SSF52540">
    <property type="entry name" value="P-loop containing nucleoside triphosphate hydrolases"/>
    <property type="match status" value="1"/>
</dbReference>
<feature type="domain" description="AAA+ ATPase" evidence="7">
    <location>
        <begin position="50"/>
        <end position="260"/>
    </location>
</feature>
<dbReference type="WBParaSite" id="PEQ_0001204201-mRNA-1">
    <property type="protein sequence ID" value="PEQ_0001204201-mRNA-1"/>
    <property type="gene ID" value="PEQ_0001204201"/>
</dbReference>
<dbReference type="Pfam" id="PF01434">
    <property type="entry name" value="Peptidase_M41"/>
    <property type="match status" value="1"/>
</dbReference>
<dbReference type="Proteomes" id="UP000887564">
    <property type="component" value="Unplaced"/>
</dbReference>
<dbReference type="InterPro" id="IPR037219">
    <property type="entry name" value="Peptidase_M41-like"/>
</dbReference>
<dbReference type="InterPro" id="IPR027417">
    <property type="entry name" value="P-loop_NTPase"/>
</dbReference>
<organism evidence="8 9">
    <name type="scientific">Parascaris equorum</name>
    <name type="common">Equine roundworm</name>
    <dbReference type="NCBI Taxonomy" id="6256"/>
    <lineage>
        <taxon>Eukaryota</taxon>
        <taxon>Metazoa</taxon>
        <taxon>Ecdysozoa</taxon>
        <taxon>Nematoda</taxon>
        <taxon>Chromadorea</taxon>
        <taxon>Rhabditida</taxon>
        <taxon>Spirurina</taxon>
        <taxon>Ascaridomorpha</taxon>
        <taxon>Ascaridoidea</taxon>
        <taxon>Ascarididae</taxon>
        <taxon>Parascaris</taxon>
    </lineage>
</organism>
<evidence type="ECO:0000313" key="9">
    <source>
        <dbReference type="WBParaSite" id="PEQ_0001204201-mRNA-1"/>
    </source>
</evidence>
<keyword evidence="4" id="KW-0862">Zinc</keyword>
<dbReference type="PANTHER" id="PTHR43655:SF8">
    <property type="entry name" value="PARAPLEGIN"/>
    <property type="match status" value="1"/>
</dbReference>
<dbReference type="InterPro" id="IPR050928">
    <property type="entry name" value="ATP-dep_Zn_Metalloprotease"/>
</dbReference>
<dbReference type="Pfam" id="PF00004">
    <property type="entry name" value="AAA"/>
    <property type="match status" value="1"/>
</dbReference>
<dbReference type="SUPFAM" id="SSF140990">
    <property type="entry name" value="FtsH protease domain-like"/>
    <property type="match status" value="1"/>
</dbReference>
<protein>
    <submittedName>
        <fullName evidence="9">AAA+ ATPase domain-containing protein</fullName>
    </submittedName>
</protein>
<dbReference type="GO" id="GO:0046872">
    <property type="term" value="F:metal ion binding"/>
    <property type="evidence" value="ECO:0007669"/>
    <property type="project" value="UniProtKB-KW"/>
</dbReference>
<accession>A0A914S124</accession>
<dbReference type="Gene3D" id="1.20.58.760">
    <property type="entry name" value="Peptidase M41"/>
    <property type="match status" value="1"/>
</dbReference>
<dbReference type="GO" id="GO:0005524">
    <property type="term" value="F:ATP binding"/>
    <property type="evidence" value="ECO:0007669"/>
    <property type="project" value="UniProtKB-KW"/>
</dbReference>
<dbReference type="Gene3D" id="1.10.8.60">
    <property type="match status" value="1"/>
</dbReference>
<dbReference type="PANTHER" id="PTHR43655">
    <property type="entry name" value="ATP-DEPENDENT PROTEASE"/>
    <property type="match status" value="1"/>
</dbReference>
<evidence type="ECO:0000256" key="5">
    <source>
        <dbReference type="ARBA" id="ARBA00022840"/>
    </source>
</evidence>
<dbReference type="GO" id="GO:0016887">
    <property type="term" value="F:ATP hydrolysis activity"/>
    <property type="evidence" value="ECO:0007669"/>
    <property type="project" value="InterPro"/>
</dbReference>
<keyword evidence="2" id="KW-0479">Metal-binding</keyword>
<dbReference type="InterPro" id="IPR000642">
    <property type="entry name" value="Peptidase_M41"/>
</dbReference>
<dbReference type="InterPro" id="IPR003593">
    <property type="entry name" value="AAA+_ATPase"/>
</dbReference>
<evidence type="ECO:0000256" key="1">
    <source>
        <dbReference type="ARBA" id="ARBA00001947"/>
    </source>
</evidence>